<feature type="region of interest" description="Disordered" evidence="1">
    <location>
        <begin position="293"/>
        <end position="398"/>
    </location>
</feature>
<evidence type="ECO:0000256" key="1">
    <source>
        <dbReference type="SAM" id="MobiDB-lite"/>
    </source>
</evidence>
<feature type="compositionally biased region" description="Basic and acidic residues" evidence="1">
    <location>
        <begin position="37"/>
        <end position="50"/>
    </location>
</feature>
<dbReference type="VEuPathDB" id="FungiDB:NCU07065"/>
<dbReference type="GeneID" id="3876479"/>
<feature type="compositionally biased region" description="Polar residues" evidence="1">
    <location>
        <begin position="234"/>
        <end position="243"/>
    </location>
</feature>
<dbReference type="KEGG" id="ncr:NCU07065"/>
<dbReference type="RefSeq" id="XP_960330.1">
    <property type="nucleotide sequence ID" value="XM_955237.2"/>
</dbReference>
<gene>
    <name evidence="2" type="ORF">NCU07065</name>
</gene>
<proteinExistence type="predicted"/>
<dbReference type="EMBL" id="CM002241">
    <property type="protein sequence ID" value="EAA31094.1"/>
    <property type="molecule type" value="Genomic_DNA"/>
</dbReference>
<evidence type="ECO:0000313" key="3">
    <source>
        <dbReference type="Proteomes" id="UP000001805"/>
    </source>
</evidence>
<feature type="compositionally biased region" description="Low complexity" evidence="1">
    <location>
        <begin position="315"/>
        <end position="391"/>
    </location>
</feature>
<feature type="region of interest" description="Disordered" evidence="1">
    <location>
        <begin position="205"/>
        <end position="273"/>
    </location>
</feature>
<sequence length="556" mass="61094">MPAMERTREAFHFLTCTNKKVPKVRSKLRKPVSRQKRKDDSRRVVSDTRGKGKSSKHRSIEITATPPHLPPVTVSPEFKGPEWMEYPWSSLPRLQPGPEDLPGPLPPAGIIPEFSHLAVSDADRSGSLSPAAQVSPKRRAKTPILFVGQLESANIPRPRNALANERHFSASLLAEEYRALLDSPSSSLLAPTWSDPTLIARERLRRKKASSSLREEQSQPAIPRRGSIAPLNYHTGNVNSQKVPPQVSLFAHVQPPPPPTLNSQRMQPEPSLRSDADTLVAIDEEVGIDLKPEFAPALPPRPPSVSHSISDYSLPPSTSSSSTSSSTTPTSASTPTFTFTSPSTTSTPTPMSTSACTSRSTSRSTPASRSTSTPTFPATSTSTSTSTSRASPTPPPIVQKDLSLQICLDLLTRDLSAHLMPGLRYRQTRNSTKGMENGLSTETAALQAWVMIEGYEKLKEELLMRERKQQQEQQQQQQQLGEEKCEKDSKKKDMKTVKTMLETWLSALYRIYDELSVEAFEGMRGEENGEENGEGSEEGSESSYSGDYGDRGYGSE</sequence>
<feature type="region of interest" description="Disordered" evidence="1">
    <location>
        <begin position="522"/>
        <end position="556"/>
    </location>
</feature>
<reference evidence="2 3" key="1">
    <citation type="journal article" date="2003" name="Nature">
        <title>The genome sequence of the filamentous fungus Neurospora crassa.</title>
        <authorList>
            <person name="Galagan J.E."/>
            <person name="Calvo S.E."/>
            <person name="Borkovich K.A."/>
            <person name="Selker E.U."/>
            <person name="Read N.D."/>
            <person name="Jaffe D."/>
            <person name="FitzHugh W."/>
            <person name="Ma L.J."/>
            <person name="Smirnov S."/>
            <person name="Purcell S."/>
            <person name="Rehman B."/>
            <person name="Elkins T."/>
            <person name="Engels R."/>
            <person name="Wang S."/>
            <person name="Nielsen C.B."/>
            <person name="Butler J."/>
            <person name="Endrizzi M."/>
            <person name="Qui D."/>
            <person name="Ianakiev P."/>
            <person name="Bell-Pedersen D."/>
            <person name="Nelson M.A."/>
            <person name="Werner-Washburne M."/>
            <person name="Selitrennikoff C.P."/>
            <person name="Kinsey J.A."/>
            <person name="Braun E.L."/>
            <person name="Zelter A."/>
            <person name="Schulte U."/>
            <person name="Kothe G.O."/>
            <person name="Jedd G."/>
            <person name="Mewes W."/>
            <person name="Staben C."/>
            <person name="Marcotte E."/>
            <person name="Greenberg D."/>
            <person name="Roy A."/>
            <person name="Foley K."/>
            <person name="Naylor J."/>
            <person name="Stange-Thomann N."/>
            <person name="Barrett R."/>
            <person name="Gnerre S."/>
            <person name="Kamal M."/>
            <person name="Kamvysselis M."/>
            <person name="Mauceli E."/>
            <person name="Bielke C."/>
            <person name="Rudd S."/>
            <person name="Frishman D."/>
            <person name="Krystofova S."/>
            <person name="Rasmussen C."/>
            <person name="Metzenberg R.L."/>
            <person name="Perkins D.D."/>
            <person name="Kroken S."/>
            <person name="Cogoni C."/>
            <person name="Macino G."/>
            <person name="Catcheside D."/>
            <person name="Li W."/>
            <person name="Pratt R.J."/>
            <person name="Osmani S.A."/>
            <person name="DeSouza C.P."/>
            <person name="Glass L."/>
            <person name="Orbach M.J."/>
            <person name="Berglund J.A."/>
            <person name="Voelker R."/>
            <person name="Yarden O."/>
            <person name="Plamann M."/>
            <person name="Seiler S."/>
            <person name="Dunlap J."/>
            <person name="Radford A."/>
            <person name="Aramayo R."/>
            <person name="Natvig D.O."/>
            <person name="Alex L.A."/>
            <person name="Mannhaupt G."/>
            <person name="Ebbole D.J."/>
            <person name="Freitag M."/>
            <person name="Paulsen I."/>
            <person name="Sachs M.S."/>
            <person name="Lander E.S."/>
            <person name="Nusbaum C."/>
            <person name="Birren B."/>
        </authorList>
    </citation>
    <scope>NUCLEOTIDE SEQUENCE [LARGE SCALE GENOMIC DNA]</scope>
    <source>
        <strain evidence="3">ATCC 24698 / 74-OR23-1A / CBS 708.71 / DSM 1257 / FGSC 987</strain>
    </source>
</reference>
<feature type="compositionally biased region" description="Acidic residues" evidence="1">
    <location>
        <begin position="528"/>
        <end position="540"/>
    </location>
</feature>
<dbReference type="AlphaFoldDB" id="Q7S6F8"/>
<dbReference type="OMA" id="WVMIEGY"/>
<dbReference type="Proteomes" id="UP000001805">
    <property type="component" value="Chromosome 5, Linkage Group VI"/>
</dbReference>
<accession>Q7S6F8</accession>
<dbReference type="HOGENOM" id="CLU_490090_0_0_1"/>
<dbReference type="SMR" id="Q7S6F8"/>
<feature type="compositionally biased region" description="Basic and acidic residues" evidence="1">
    <location>
        <begin position="481"/>
        <end position="492"/>
    </location>
</feature>
<organism evidence="2 3">
    <name type="scientific">Neurospora crassa (strain ATCC 24698 / 74-OR23-1A / CBS 708.71 / DSM 1257 / FGSC 987)</name>
    <dbReference type="NCBI Taxonomy" id="367110"/>
    <lineage>
        <taxon>Eukaryota</taxon>
        <taxon>Fungi</taxon>
        <taxon>Dikarya</taxon>
        <taxon>Ascomycota</taxon>
        <taxon>Pezizomycotina</taxon>
        <taxon>Sordariomycetes</taxon>
        <taxon>Sordariomycetidae</taxon>
        <taxon>Sordariales</taxon>
        <taxon>Sordariaceae</taxon>
        <taxon>Neurospora</taxon>
    </lineage>
</organism>
<feature type="region of interest" description="Disordered" evidence="1">
    <location>
        <begin position="22"/>
        <end position="76"/>
    </location>
</feature>
<feature type="region of interest" description="Disordered" evidence="1">
    <location>
        <begin position="469"/>
        <end position="492"/>
    </location>
</feature>
<feature type="compositionally biased region" description="Basic residues" evidence="1">
    <location>
        <begin position="22"/>
        <end position="36"/>
    </location>
</feature>
<evidence type="ECO:0000313" key="2">
    <source>
        <dbReference type="EMBL" id="EAA31094.1"/>
    </source>
</evidence>
<name>Q7S6F8_NEUCR</name>
<dbReference type="OrthoDB" id="5232891at2759"/>
<dbReference type="PaxDb" id="5141-EFNCRP00000006963"/>
<keyword evidence="3" id="KW-1185">Reference proteome</keyword>
<dbReference type="InParanoid" id="Q7S6F8"/>
<protein>
    <submittedName>
        <fullName evidence="2">Uncharacterized protein</fullName>
    </submittedName>
</protein>